<evidence type="ECO:0000313" key="1">
    <source>
        <dbReference type="EMBL" id="TGY66213.1"/>
    </source>
</evidence>
<accession>A0AC61R7W7</accession>
<comment type="caution">
    <text evidence="1">The sequence shown here is derived from an EMBL/GenBank/DDBJ whole genome shotgun (WGS) entry which is preliminary data.</text>
</comment>
<protein>
    <submittedName>
        <fullName evidence="1">Transporter substrate-binding domain-containing protein</fullName>
    </submittedName>
</protein>
<dbReference type="Proteomes" id="UP000308836">
    <property type="component" value="Unassembled WGS sequence"/>
</dbReference>
<name>A0AC61R7W7_9FIRM</name>
<proteinExistence type="predicted"/>
<gene>
    <name evidence="1" type="ORF">E5336_05035</name>
</gene>
<evidence type="ECO:0000313" key="2">
    <source>
        <dbReference type="Proteomes" id="UP000308836"/>
    </source>
</evidence>
<dbReference type="EMBL" id="SRYG01000008">
    <property type="protein sequence ID" value="TGY66213.1"/>
    <property type="molecule type" value="Genomic_DNA"/>
</dbReference>
<reference evidence="1" key="1">
    <citation type="submission" date="2019-04" db="EMBL/GenBank/DDBJ databases">
        <title>Microbes associate with the intestines of laboratory mice.</title>
        <authorList>
            <person name="Navarre W."/>
            <person name="Wong E."/>
            <person name="Huang K."/>
            <person name="Tropini C."/>
            <person name="Ng K."/>
            <person name="Yu B."/>
        </authorList>
    </citation>
    <scope>NUCLEOTIDE SEQUENCE</scope>
    <source>
        <strain evidence="1">NM09_H32</strain>
    </source>
</reference>
<sequence>MKENLKRPGFYGAILSFCSIATLIGLLIRLDAIPLRFIALLLFGVACRLFFKRPHTIWKNVFAWMIITPLTIAMLGGSWYVAKTNELLWSLSMKERTYISEVCVYVPQNSAIQSLQELQGKRIGYYETDEDQTSVEMLKQFKKEGVSIESSAYPSLTPLLDALKAKKVEAIIAQRPLIEALTQEDGLQENQPLRAIATKKVKVELDRGRSATLDVTKTPFTVLIMGTNEYGSVNENSANTVNILAVVNPQDKKKLLVSLPKETYVWNNKLGYLGIQGTHVVRQALEQELDVPIDYTVRVNLTTMTGIVDQLGGIEIDNKQAFETKSKQKFEQGKLWLDAKQALTYVQECPNDPSNPNQGEMVVLSAMIEKILSSKALAHFETIQSVLGESIQTSMSKEQIGDLVKMQMLQRAPWTLEIVSVEGRLEEKDIEPLGEKANVLVLDDQTLQRVEQKIDAVLRAGS</sequence>
<organism evidence="1 2">
    <name type="scientific">Dubosiella muris</name>
    <dbReference type="NCBI Taxonomy" id="3038133"/>
    <lineage>
        <taxon>Bacteria</taxon>
        <taxon>Bacillati</taxon>
        <taxon>Bacillota</taxon>
        <taxon>Erysipelotrichia</taxon>
        <taxon>Erysipelotrichales</taxon>
        <taxon>Erysipelotrichaceae</taxon>
        <taxon>Dubosiella</taxon>
    </lineage>
</organism>
<keyword evidence="2" id="KW-1185">Reference proteome</keyword>